<evidence type="ECO:0000256" key="2">
    <source>
        <dbReference type="ARBA" id="ARBA00008000"/>
    </source>
</evidence>
<evidence type="ECO:0000256" key="1">
    <source>
        <dbReference type="ARBA" id="ARBA00001974"/>
    </source>
</evidence>
<dbReference type="InterPro" id="IPR016169">
    <property type="entry name" value="FAD-bd_PCMH_sub2"/>
</dbReference>
<dbReference type="Pfam" id="PF01565">
    <property type="entry name" value="FAD_binding_4"/>
    <property type="match status" value="1"/>
</dbReference>
<dbReference type="GO" id="GO:0004458">
    <property type="term" value="F:D-lactate dehydrogenase (cytochrome) activity"/>
    <property type="evidence" value="ECO:0007669"/>
    <property type="project" value="UniProtKB-EC"/>
</dbReference>
<reference evidence="10" key="1">
    <citation type="submission" date="2017-04" db="EMBL/GenBank/DDBJ databases">
        <authorList>
            <person name="Varghese N."/>
            <person name="Submissions S."/>
        </authorList>
    </citation>
    <scope>NUCLEOTIDE SEQUENCE [LARGE SCALE GENOMIC DNA]</scope>
    <source>
        <strain evidence="10">B4P</strain>
    </source>
</reference>
<evidence type="ECO:0000256" key="5">
    <source>
        <dbReference type="ARBA" id="ARBA00022946"/>
    </source>
</evidence>
<proteinExistence type="inferred from homology"/>
<protein>
    <recommendedName>
        <fullName evidence="7">D-lactate dehydrogenase (cytochrome)</fullName>
        <ecNumber evidence="7">1.1.2.4</ecNumber>
    </recommendedName>
</protein>
<keyword evidence="10" id="KW-1185">Reference proteome</keyword>
<dbReference type="PROSITE" id="PS51387">
    <property type="entry name" value="FAD_PCMH"/>
    <property type="match status" value="1"/>
</dbReference>
<dbReference type="Pfam" id="PF02913">
    <property type="entry name" value="FAD-oxidase_C"/>
    <property type="match status" value="1"/>
</dbReference>
<dbReference type="GO" id="GO:0008720">
    <property type="term" value="F:D-lactate dehydrogenase (NAD+) activity"/>
    <property type="evidence" value="ECO:0007669"/>
    <property type="project" value="TreeGrafter"/>
</dbReference>
<dbReference type="InterPro" id="IPR004113">
    <property type="entry name" value="FAD-bd_oxidored_4_C"/>
</dbReference>
<dbReference type="STRING" id="464029.SAMN02982989_0984"/>
<dbReference type="AlphaFoldDB" id="A0A1X7FWC2"/>
<dbReference type="GO" id="GO:1903457">
    <property type="term" value="P:lactate catabolic process"/>
    <property type="evidence" value="ECO:0007669"/>
    <property type="project" value="TreeGrafter"/>
</dbReference>
<dbReference type="InterPro" id="IPR016166">
    <property type="entry name" value="FAD-bd_PCMH"/>
</dbReference>
<evidence type="ECO:0000256" key="6">
    <source>
        <dbReference type="ARBA" id="ARBA00023002"/>
    </source>
</evidence>
<dbReference type="SUPFAM" id="SSF55103">
    <property type="entry name" value="FAD-linked oxidases, C-terminal domain"/>
    <property type="match status" value="1"/>
</dbReference>
<comment type="similarity">
    <text evidence="2">Belongs to the FAD-binding oxidoreductase/transferase type 4 family.</text>
</comment>
<dbReference type="FunFam" id="3.30.465.10:FF:000056">
    <property type="entry name" value="Uncharacterized protein"/>
    <property type="match status" value="1"/>
</dbReference>
<dbReference type="FunFam" id="1.10.45.10:FF:000001">
    <property type="entry name" value="D-lactate dehydrogenase mitochondrial"/>
    <property type="match status" value="1"/>
</dbReference>
<dbReference type="RefSeq" id="WP_234811266.1">
    <property type="nucleotide sequence ID" value="NZ_FXAF01000008.1"/>
</dbReference>
<dbReference type="EMBL" id="FXAF01000008">
    <property type="protein sequence ID" value="SMF59862.1"/>
    <property type="molecule type" value="Genomic_DNA"/>
</dbReference>
<accession>A0A1X7FWC2</accession>
<evidence type="ECO:0000256" key="7">
    <source>
        <dbReference type="ARBA" id="ARBA00038897"/>
    </source>
</evidence>
<keyword evidence="5" id="KW-0809">Transit peptide</keyword>
<dbReference type="Gene3D" id="3.30.70.2740">
    <property type="match status" value="1"/>
</dbReference>
<evidence type="ECO:0000313" key="9">
    <source>
        <dbReference type="EMBL" id="SMF59862.1"/>
    </source>
</evidence>
<gene>
    <name evidence="9" type="ORF">SAMN02982989_0984</name>
</gene>
<evidence type="ECO:0000256" key="3">
    <source>
        <dbReference type="ARBA" id="ARBA00022630"/>
    </source>
</evidence>
<keyword evidence="3" id="KW-0285">Flavoprotein</keyword>
<dbReference type="PANTHER" id="PTHR11748">
    <property type="entry name" value="D-LACTATE DEHYDROGENASE"/>
    <property type="match status" value="1"/>
</dbReference>
<organism evidence="9 10">
    <name type="scientific">Xaviernesmea oryzae</name>
    <dbReference type="NCBI Taxonomy" id="464029"/>
    <lineage>
        <taxon>Bacteria</taxon>
        <taxon>Pseudomonadati</taxon>
        <taxon>Pseudomonadota</taxon>
        <taxon>Alphaproteobacteria</taxon>
        <taxon>Hyphomicrobiales</taxon>
        <taxon>Rhizobiaceae</taxon>
        <taxon>Rhizobium/Agrobacterium group</taxon>
        <taxon>Xaviernesmea</taxon>
    </lineage>
</organism>
<evidence type="ECO:0000256" key="4">
    <source>
        <dbReference type="ARBA" id="ARBA00022827"/>
    </source>
</evidence>
<dbReference type="Gene3D" id="3.30.465.10">
    <property type="match status" value="1"/>
</dbReference>
<dbReference type="InterPro" id="IPR006094">
    <property type="entry name" value="Oxid_FAD_bind_N"/>
</dbReference>
<dbReference type="InterPro" id="IPR016171">
    <property type="entry name" value="Vanillyl_alc_oxidase_C-sub2"/>
</dbReference>
<keyword evidence="4" id="KW-0274">FAD</keyword>
<dbReference type="PANTHER" id="PTHR11748:SF111">
    <property type="entry name" value="D-LACTATE DEHYDROGENASE, MITOCHONDRIAL-RELATED"/>
    <property type="match status" value="1"/>
</dbReference>
<evidence type="ECO:0000313" key="10">
    <source>
        <dbReference type="Proteomes" id="UP000192903"/>
    </source>
</evidence>
<dbReference type="InterPro" id="IPR016164">
    <property type="entry name" value="FAD-linked_Oxase-like_C"/>
</dbReference>
<dbReference type="Gene3D" id="1.10.45.10">
    <property type="entry name" value="Vanillyl-alcohol Oxidase, Chain A, domain 4"/>
    <property type="match status" value="1"/>
</dbReference>
<evidence type="ECO:0000259" key="8">
    <source>
        <dbReference type="PROSITE" id="PS51387"/>
    </source>
</evidence>
<dbReference type="SUPFAM" id="SSF56176">
    <property type="entry name" value="FAD-binding/transporter-associated domain-like"/>
    <property type="match status" value="1"/>
</dbReference>
<feature type="domain" description="FAD-binding PCMH-type" evidence="8">
    <location>
        <begin position="35"/>
        <end position="212"/>
    </location>
</feature>
<keyword evidence="6" id="KW-0560">Oxidoreductase</keyword>
<dbReference type="FunFam" id="3.30.70.2740:FF:000001">
    <property type="entry name" value="D-lactate dehydrogenase mitochondrial"/>
    <property type="match status" value="1"/>
</dbReference>
<dbReference type="EC" id="1.1.2.4" evidence="7"/>
<dbReference type="InterPro" id="IPR036318">
    <property type="entry name" value="FAD-bd_PCMH-like_sf"/>
</dbReference>
<name>A0A1X7FWC2_9HYPH</name>
<comment type="cofactor">
    <cofactor evidence="1">
        <name>FAD</name>
        <dbReference type="ChEBI" id="CHEBI:57692"/>
    </cofactor>
</comment>
<sequence length="457" mass="49340">MNETFKDTLLALFGERASFSTALREQHSHGEGYMFRGMPDAVVFAESVEEVAALLKLCHAERVPVVPFGTGSSLEGHVAAVRGGVSLDLTRMNRILQVSAEALDCRVEAGVTREQLNADLRAEGLFFSVDPGADATIGGMAATRASGTNAVRYGTMRENVLGLTVVTPAGEVIRTGGRARKSSAGLDLTRLYVGSEGTLGVITEIQVRLQGLPEAVMVATCQFDRFEDAVGTVTTALQSGLRIARIELLDEVQIRACIGYSKLEGFDEKPTLFFEFHGSPSGVREDAQAMEELALAFNGSRFRHAERPEDRTLLWKARHNCYHASKWLAPGKDNMGTDACVPLSEFAACITETKEDVRESGLIAPLVGHVGDGNFHLGIMHDPNDADETVRADALAARVAERAIRYGGTCSGEHGIGLHKRQYMAAEHGAALDVMRAIKQALDPMNIMNPGKMLPEN</sequence>
<dbReference type="Proteomes" id="UP000192903">
    <property type="component" value="Unassembled WGS sequence"/>
</dbReference>
<dbReference type="GO" id="GO:0071949">
    <property type="term" value="F:FAD binding"/>
    <property type="evidence" value="ECO:0007669"/>
    <property type="project" value="InterPro"/>
</dbReference>